<evidence type="ECO:0000313" key="1">
    <source>
        <dbReference type="EMBL" id="AIL46520.1"/>
    </source>
</evidence>
<organism evidence="1 2">
    <name type="scientific">Elizabethkingia anophelis NUHP1</name>
    <dbReference type="NCBI Taxonomy" id="1338011"/>
    <lineage>
        <taxon>Bacteria</taxon>
        <taxon>Pseudomonadati</taxon>
        <taxon>Bacteroidota</taxon>
        <taxon>Flavobacteriia</taxon>
        <taxon>Flavobacteriales</taxon>
        <taxon>Weeksellaceae</taxon>
        <taxon>Elizabethkingia</taxon>
    </lineage>
</organism>
<dbReference type="KEGG" id="eao:BD94_2745"/>
<evidence type="ECO:0000313" key="2">
    <source>
        <dbReference type="Proteomes" id="UP000028933"/>
    </source>
</evidence>
<reference evidence="1" key="1">
    <citation type="journal article" date="2013" name="Lancet">
        <title>First case of E anophelis outbreak in an intensive-care unit.</title>
        <authorList>
            <person name="Teo J."/>
            <person name="Tan S.Y."/>
            <person name="Tay M."/>
            <person name="Ding Y."/>
            <person name="Kjelleberg S."/>
            <person name="Givskov M."/>
            <person name="Lin R.T."/>
            <person name="Yang L."/>
        </authorList>
    </citation>
    <scope>NUCLEOTIDE SEQUENCE [LARGE SCALE GENOMIC DNA]</scope>
    <source>
        <strain evidence="1">NUHP1</strain>
    </source>
</reference>
<dbReference type="HOGENOM" id="CLU_124467_0_0_10"/>
<dbReference type="EMBL" id="CP007547">
    <property type="protein sequence ID" value="AIL46520.1"/>
    <property type="molecule type" value="Genomic_DNA"/>
</dbReference>
<dbReference type="Proteomes" id="UP000028933">
    <property type="component" value="Chromosome"/>
</dbReference>
<accession>A0A077ELZ4</accession>
<dbReference type="eggNOG" id="COG4278">
    <property type="taxonomic scope" value="Bacteria"/>
</dbReference>
<reference evidence="1" key="2">
    <citation type="journal article" date="2015" name="Genome Biol. Evol.">
        <title>Complete Genome Sequence and Transcriptomic Analysis of the Novel Pathogen Elizabethkingia anophelis in Response to Oxidative Stress.</title>
        <authorList>
            <person name="Li Y."/>
            <person name="Liu Y."/>
            <person name="Chew S.C."/>
            <person name="Tay M."/>
            <person name="Salido M.M."/>
            <person name="Teo J."/>
            <person name="Lauro F.M."/>
            <person name="Givskov M."/>
            <person name="Yang L."/>
        </authorList>
    </citation>
    <scope>NUCLEOTIDE SEQUENCE</scope>
    <source>
        <strain evidence="1">NUHP1</strain>
    </source>
</reference>
<dbReference type="STRING" id="1338011.BD94_2745"/>
<dbReference type="AlphaFoldDB" id="A0A077ELZ4"/>
<dbReference type="RefSeq" id="WP_228050515.1">
    <property type="nucleotide sequence ID" value="NZ_CP007547.1"/>
</dbReference>
<sequence>MMLPQVLKNTSYLNYRNDDVLSYFSCLYNLPAEEIEELFQETKKYIAICTQPGIYINDDILIIEEMWNSFIVFTSAYTEFCQRFFNRFVHHTPLQKRDETAYINSQIICKEVKKNESTRKKELLMNTVYVLCGEKTVSKWFKEYPEKYTKEYIRAIQR</sequence>
<proteinExistence type="predicted"/>
<gene>
    <name evidence="1" type="ORF">BD94_2745</name>
</gene>
<protein>
    <submittedName>
        <fullName evidence="1">Uncharacterized protein</fullName>
    </submittedName>
</protein>
<name>A0A077ELZ4_9FLAO</name>